<keyword evidence="1" id="KW-0805">Transcription regulation</keyword>
<dbReference type="Gene3D" id="1.10.260.40">
    <property type="entry name" value="lambda repressor-like DNA-binding domains"/>
    <property type="match status" value="1"/>
</dbReference>
<protein>
    <recommendedName>
        <fullName evidence="4">HTH lacI-type domain-containing protein</fullName>
    </recommendedName>
</protein>
<dbReference type="EMBL" id="FLUM01000003">
    <property type="protein sequence ID" value="SBW03105.1"/>
    <property type="molecule type" value="Genomic_DNA"/>
</dbReference>
<dbReference type="InterPro" id="IPR000843">
    <property type="entry name" value="HTH_LacI"/>
</dbReference>
<accession>A0A212JV04</accession>
<dbReference type="Pfam" id="PF13407">
    <property type="entry name" value="Peripla_BP_4"/>
    <property type="match status" value="1"/>
</dbReference>
<dbReference type="SMART" id="SM00354">
    <property type="entry name" value="HTH_LACI"/>
    <property type="match status" value="1"/>
</dbReference>
<organism evidence="5">
    <name type="scientific">uncultured Dysgonomonas sp</name>
    <dbReference type="NCBI Taxonomy" id="206096"/>
    <lineage>
        <taxon>Bacteria</taxon>
        <taxon>Pseudomonadati</taxon>
        <taxon>Bacteroidota</taxon>
        <taxon>Bacteroidia</taxon>
        <taxon>Bacteroidales</taxon>
        <taxon>Dysgonomonadaceae</taxon>
        <taxon>Dysgonomonas</taxon>
        <taxon>environmental samples</taxon>
    </lineage>
</organism>
<dbReference type="SUPFAM" id="SSF47413">
    <property type="entry name" value="lambda repressor-like DNA-binding domains"/>
    <property type="match status" value="1"/>
</dbReference>
<keyword evidence="2" id="KW-0238">DNA-binding</keyword>
<dbReference type="PANTHER" id="PTHR30146">
    <property type="entry name" value="LACI-RELATED TRANSCRIPTIONAL REPRESSOR"/>
    <property type="match status" value="1"/>
</dbReference>
<dbReference type="CDD" id="cd06307">
    <property type="entry name" value="PBP1_sugar_binding"/>
    <property type="match status" value="1"/>
</dbReference>
<dbReference type="InterPro" id="IPR028082">
    <property type="entry name" value="Peripla_BP_I"/>
</dbReference>
<dbReference type="CDD" id="cd01392">
    <property type="entry name" value="HTH_LacI"/>
    <property type="match status" value="1"/>
</dbReference>
<feature type="domain" description="HTH lacI-type" evidence="4">
    <location>
        <begin position="51"/>
        <end position="105"/>
    </location>
</feature>
<keyword evidence="3" id="KW-0804">Transcription</keyword>
<gene>
    <name evidence="5" type="ORF">KL86DYS1_30488</name>
</gene>
<dbReference type="GO" id="GO:0000976">
    <property type="term" value="F:transcription cis-regulatory region binding"/>
    <property type="evidence" value="ECO:0007669"/>
    <property type="project" value="TreeGrafter"/>
</dbReference>
<dbReference type="InterPro" id="IPR010982">
    <property type="entry name" value="Lambda_DNA-bd_dom_sf"/>
</dbReference>
<dbReference type="Pfam" id="PF00356">
    <property type="entry name" value="LacI"/>
    <property type="match status" value="1"/>
</dbReference>
<dbReference type="Gene3D" id="3.40.50.2300">
    <property type="match status" value="2"/>
</dbReference>
<evidence type="ECO:0000256" key="2">
    <source>
        <dbReference type="ARBA" id="ARBA00023125"/>
    </source>
</evidence>
<sequence length="402" mass="46195">MLNVNVLMYFVKNMCAHTYCVINKNTYFCKNVCAHTIKFFLQKMKKDNSNIRIVDIAKLAGVSTGTVDRVLHNRGRVSEEKRIKVEAILKEINYEPNLVARFLASKRSYKFAVIAPTYSEGDYWELVCDGINRAGDEMRKFNISVEYFHFNQYDRFSFLKAADKFKEKDFDGVLLATLFGELVVNLSKELDEKGIPYIYIDSDIQKQKDLAYFGGDSLGSGNIAAKLLLKEIGLDADIFIAHVRFKYKEISVQMKTREQGFMKCLSQSDYKGKIHHVEIDPDNHPAGLEKLEDILSQSDTLVGGIVLNSRIYELIALLEKAKPALRERVRLVGHDAIERNIRALKNGQISFILSQRPELQGYDAIKALANYFLFKQEPEKTNFMPIDILIKENVDYYNNYKL</sequence>
<dbReference type="SUPFAM" id="SSF53822">
    <property type="entry name" value="Periplasmic binding protein-like I"/>
    <property type="match status" value="1"/>
</dbReference>
<evidence type="ECO:0000259" key="4">
    <source>
        <dbReference type="PROSITE" id="PS50932"/>
    </source>
</evidence>
<proteinExistence type="predicted"/>
<dbReference type="InterPro" id="IPR025997">
    <property type="entry name" value="SBP_2_dom"/>
</dbReference>
<evidence type="ECO:0000256" key="3">
    <source>
        <dbReference type="ARBA" id="ARBA00023163"/>
    </source>
</evidence>
<dbReference type="PROSITE" id="PS50932">
    <property type="entry name" value="HTH_LACI_2"/>
    <property type="match status" value="1"/>
</dbReference>
<name>A0A212JV04_9BACT</name>
<dbReference type="GO" id="GO:0003700">
    <property type="term" value="F:DNA-binding transcription factor activity"/>
    <property type="evidence" value="ECO:0007669"/>
    <property type="project" value="TreeGrafter"/>
</dbReference>
<dbReference type="PANTHER" id="PTHR30146:SF144">
    <property type="entry name" value="LACI-FAMILY TRANSCRIPTION REGULATOR"/>
    <property type="match status" value="1"/>
</dbReference>
<evidence type="ECO:0000313" key="5">
    <source>
        <dbReference type="EMBL" id="SBW03105.1"/>
    </source>
</evidence>
<dbReference type="AlphaFoldDB" id="A0A212JV04"/>
<evidence type="ECO:0000256" key="1">
    <source>
        <dbReference type="ARBA" id="ARBA00023015"/>
    </source>
</evidence>
<reference evidence="5" key="1">
    <citation type="submission" date="2016-04" db="EMBL/GenBank/DDBJ databases">
        <authorList>
            <person name="Evans L.H."/>
            <person name="Alamgir A."/>
            <person name="Owens N."/>
            <person name="Weber N.D."/>
            <person name="Virtaneva K."/>
            <person name="Barbian K."/>
            <person name="Babar A."/>
            <person name="Rosenke K."/>
        </authorList>
    </citation>
    <scope>NUCLEOTIDE SEQUENCE</scope>
    <source>
        <strain evidence="5">86-1</strain>
    </source>
</reference>
<dbReference type="PROSITE" id="PS00356">
    <property type="entry name" value="HTH_LACI_1"/>
    <property type="match status" value="1"/>
</dbReference>